<organism evidence="3 4">
    <name type="scientific">Russula ochroleuca</name>
    <dbReference type="NCBI Taxonomy" id="152965"/>
    <lineage>
        <taxon>Eukaryota</taxon>
        <taxon>Fungi</taxon>
        <taxon>Dikarya</taxon>
        <taxon>Basidiomycota</taxon>
        <taxon>Agaricomycotina</taxon>
        <taxon>Agaricomycetes</taxon>
        <taxon>Russulales</taxon>
        <taxon>Russulaceae</taxon>
        <taxon>Russula</taxon>
    </lineage>
</organism>
<dbReference type="OrthoDB" id="159449at2759"/>
<dbReference type="PROSITE" id="PS50086">
    <property type="entry name" value="TBC_RABGAP"/>
    <property type="match status" value="1"/>
</dbReference>
<dbReference type="Pfam" id="PF00566">
    <property type="entry name" value="RabGAP-TBC"/>
    <property type="match status" value="1"/>
</dbReference>
<dbReference type="InterPro" id="IPR035969">
    <property type="entry name" value="Rab-GAP_TBC_sf"/>
</dbReference>
<comment type="caution">
    <text evidence="3">The sequence shown here is derived from an EMBL/GenBank/DDBJ whole genome shotgun (WGS) entry which is preliminary data.</text>
</comment>
<proteinExistence type="predicted"/>
<evidence type="ECO:0000256" key="1">
    <source>
        <dbReference type="SAM" id="MobiDB-lite"/>
    </source>
</evidence>
<protein>
    <submittedName>
        <fullName evidence="3">TBC-domain-containing protein</fullName>
    </submittedName>
</protein>
<reference evidence="3" key="1">
    <citation type="submission" date="2019-10" db="EMBL/GenBank/DDBJ databases">
        <authorList>
            <consortium name="DOE Joint Genome Institute"/>
            <person name="Kuo A."/>
            <person name="Miyauchi S."/>
            <person name="Kiss E."/>
            <person name="Drula E."/>
            <person name="Kohler A."/>
            <person name="Sanchez-Garcia M."/>
            <person name="Andreopoulos B."/>
            <person name="Barry K.W."/>
            <person name="Bonito G."/>
            <person name="Buee M."/>
            <person name="Carver A."/>
            <person name="Chen C."/>
            <person name="Cichocki N."/>
            <person name="Clum A."/>
            <person name="Culley D."/>
            <person name="Crous P.W."/>
            <person name="Fauchery L."/>
            <person name="Girlanda M."/>
            <person name="Hayes R."/>
            <person name="Keri Z."/>
            <person name="LaButti K."/>
            <person name="Lipzen A."/>
            <person name="Lombard V."/>
            <person name="Magnuson J."/>
            <person name="Maillard F."/>
            <person name="Morin E."/>
            <person name="Murat C."/>
            <person name="Nolan M."/>
            <person name="Ohm R."/>
            <person name="Pangilinan J."/>
            <person name="Pereira M."/>
            <person name="Perotto S."/>
            <person name="Peter M."/>
            <person name="Riley R."/>
            <person name="Sitrit Y."/>
            <person name="Stielow B."/>
            <person name="Szollosi G."/>
            <person name="Zifcakova L."/>
            <person name="Stursova M."/>
            <person name="Spatafora J.W."/>
            <person name="Tedersoo L."/>
            <person name="Vaario L.-M."/>
            <person name="Yamada A."/>
            <person name="Yan M."/>
            <person name="Wang P."/>
            <person name="Xu J."/>
            <person name="Bruns T."/>
            <person name="Baldrian P."/>
            <person name="Vilgalys R."/>
            <person name="Henrissat B."/>
            <person name="Grigoriev I.V."/>
            <person name="Hibbett D."/>
            <person name="Nagy L.G."/>
            <person name="Martin F.M."/>
        </authorList>
    </citation>
    <scope>NUCLEOTIDE SEQUENCE</scope>
    <source>
        <strain evidence="3">Prilba</strain>
    </source>
</reference>
<accession>A0A9P5JZA8</accession>
<feature type="compositionally biased region" description="Polar residues" evidence="1">
    <location>
        <begin position="115"/>
        <end position="124"/>
    </location>
</feature>
<dbReference type="SMART" id="SM00164">
    <property type="entry name" value="TBC"/>
    <property type="match status" value="1"/>
</dbReference>
<dbReference type="Proteomes" id="UP000759537">
    <property type="component" value="Unassembled WGS sequence"/>
</dbReference>
<keyword evidence="4" id="KW-1185">Reference proteome</keyword>
<dbReference type="GO" id="GO:0031267">
    <property type="term" value="F:small GTPase binding"/>
    <property type="evidence" value="ECO:0007669"/>
    <property type="project" value="TreeGrafter"/>
</dbReference>
<sequence length="468" mass="51055">MDVERHADFRTQVSLPPSTPAPSAPPLGRSGSLRSKISLSALRARSARDDDGLHEADTVQVKDTDFELIRPNVSRPRVSEDSAINGKSSGSEGRPSFLRIDSPAMSMTSGGGTPDTRSPVSPSGMSIPPVAGPAVGSVGAAVEAHRARELKWISVMSTTSPLQARKNKKIRKLLQEGVPASVRYQVWAHLTDSKARRIEGFYAQLGEREKVPAFAEIQRDAQVCFEGDSRLSLPNGPLVSLLQAYLTMVPDIQYCKGLAFIAGQLLLQSPEEDAFWIFISLMDSHLRPYFSSNSVQLDIDASLFAKAMETVDPSIAKKLFVDMAISPIRVCRPWFSSLFVEALPTEYFQRVWDIFLSEGMVFLLRIGLAIVTCCHRTLLGMHQEADALSILMHPPPFLISSSPETLIELANSFKIKDDDIRKQRVKLEAQIKLRTQSRLSGAARRSSKNSNGGGGAGGAAAISLPTRS</sequence>
<dbReference type="SUPFAM" id="SSF47923">
    <property type="entry name" value="Ypt/Rab-GAP domain of gyp1p"/>
    <property type="match status" value="2"/>
</dbReference>
<dbReference type="PANTHER" id="PTHR47219">
    <property type="entry name" value="RAB GTPASE-ACTIVATING PROTEIN 1-LIKE"/>
    <property type="match status" value="1"/>
</dbReference>
<dbReference type="GO" id="GO:0005096">
    <property type="term" value="F:GTPase activator activity"/>
    <property type="evidence" value="ECO:0007669"/>
    <property type="project" value="TreeGrafter"/>
</dbReference>
<dbReference type="InterPro" id="IPR000195">
    <property type="entry name" value="Rab-GAP-TBC_dom"/>
</dbReference>
<gene>
    <name evidence="3" type="ORF">DFH94DRAFT_636891</name>
</gene>
<dbReference type="EMBL" id="WHVB01000021">
    <property type="protein sequence ID" value="KAF8472188.1"/>
    <property type="molecule type" value="Genomic_DNA"/>
</dbReference>
<dbReference type="Gene3D" id="1.10.8.270">
    <property type="entry name" value="putative rabgap domain of human tbc1 domain family member 14 like domains"/>
    <property type="match status" value="1"/>
</dbReference>
<name>A0A9P5JZA8_9AGAM</name>
<dbReference type="InterPro" id="IPR050302">
    <property type="entry name" value="Rab_GAP_TBC_domain"/>
</dbReference>
<evidence type="ECO:0000259" key="2">
    <source>
        <dbReference type="PROSITE" id="PS50086"/>
    </source>
</evidence>
<evidence type="ECO:0000313" key="4">
    <source>
        <dbReference type="Proteomes" id="UP000759537"/>
    </source>
</evidence>
<evidence type="ECO:0000313" key="3">
    <source>
        <dbReference type="EMBL" id="KAF8472188.1"/>
    </source>
</evidence>
<dbReference type="Gene3D" id="1.10.472.80">
    <property type="entry name" value="Ypt/Rab-GAP domain of gyp1p, domain 3"/>
    <property type="match status" value="1"/>
</dbReference>
<feature type="region of interest" description="Disordered" evidence="1">
    <location>
        <begin position="438"/>
        <end position="468"/>
    </location>
</feature>
<feature type="domain" description="Rab-GAP TBC" evidence="2">
    <location>
        <begin position="177"/>
        <end position="359"/>
    </location>
</feature>
<reference evidence="3" key="2">
    <citation type="journal article" date="2020" name="Nat. Commun.">
        <title>Large-scale genome sequencing of mycorrhizal fungi provides insights into the early evolution of symbiotic traits.</title>
        <authorList>
            <person name="Miyauchi S."/>
            <person name="Kiss E."/>
            <person name="Kuo A."/>
            <person name="Drula E."/>
            <person name="Kohler A."/>
            <person name="Sanchez-Garcia M."/>
            <person name="Morin E."/>
            <person name="Andreopoulos B."/>
            <person name="Barry K.W."/>
            <person name="Bonito G."/>
            <person name="Buee M."/>
            <person name="Carver A."/>
            <person name="Chen C."/>
            <person name="Cichocki N."/>
            <person name="Clum A."/>
            <person name="Culley D."/>
            <person name="Crous P.W."/>
            <person name="Fauchery L."/>
            <person name="Girlanda M."/>
            <person name="Hayes R.D."/>
            <person name="Keri Z."/>
            <person name="LaButti K."/>
            <person name="Lipzen A."/>
            <person name="Lombard V."/>
            <person name="Magnuson J."/>
            <person name="Maillard F."/>
            <person name="Murat C."/>
            <person name="Nolan M."/>
            <person name="Ohm R.A."/>
            <person name="Pangilinan J."/>
            <person name="Pereira M.F."/>
            <person name="Perotto S."/>
            <person name="Peter M."/>
            <person name="Pfister S."/>
            <person name="Riley R."/>
            <person name="Sitrit Y."/>
            <person name="Stielow J.B."/>
            <person name="Szollosi G."/>
            <person name="Zifcakova L."/>
            <person name="Stursova M."/>
            <person name="Spatafora J.W."/>
            <person name="Tedersoo L."/>
            <person name="Vaario L.M."/>
            <person name="Yamada A."/>
            <person name="Yan M."/>
            <person name="Wang P."/>
            <person name="Xu J."/>
            <person name="Bruns T."/>
            <person name="Baldrian P."/>
            <person name="Vilgalys R."/>
            <person name="Dunand C."/>
            <person name="Henrissat B."/>
            <person name="Grigoriev I.V."/>
            <person name="Hibbett D."/>
            <person name="Nagy L.G."/>
            <person name="Martin F.M."/>
        </authorList>
    </citation>
    <scope>NUCLEOTIDE SEQUENCE</scope>
    <source>
        <strain evidence="3">Prilba</strain>
    </source>
</reference>
<feature type="region of interest" description="Disordered" evidence="1">
    <location>
        <begin position="1"/>
        <end position="35"/>
    </location>
</feature>
<feature type="region of interest" description="Disordered" evidence="1">
    <location>
        <begin position="72"/>
        <end position="128"/>
    </location>
</feature>
<dbReference type="PANTHER" id="PTHR47219:SF9">
    <property type="entry name" value="GTPASE ACTIVATING PROTEIN AND CENTROSOME-ASSOCIATED, ISOFORM B"/>
    <property type="match status" value="1"/>
</dbReference>
<dbReference type="AlphaFoldDB" id="A0A9P5JZA8"/>